<feature type="compositionally biased region" description="Polar residues" evidence="6">
    <location>
        <begin position="266"/>
        <end position="279"/>
    </location>
</feature>
<keyword evidence="9" id="KW-0560">Oxidoreductase</keyword>
<evidence type="ECO:0000256" key="2">
    <source>
        <dbReference type="ARBA" id="ARBA00010581"/>
    </source>
</evidence>
<keyword evidence="5 7" id="KW-0472">Membrane</keyword>
<dbReference type="InterPro" id="IPR000298">
    <property type="entry name" value="Cyt_c_oxidase-like_su3"/>
</dbReference>
<dbReference type="GO" id="GO:0004129">
    <property type="term" value="F:cytochrome-c oxidase activity"/>
    <property type="evidence" value="ECO:0007669"/>
    <property type="project" value="InterPro"/>
</dbReference>
<evidence type="ECO:0000313" key="9">
    <source>
        <dbReference type="EMBL" id="TWT99870.1"/>
    </source>
</evidence>
<dbReference type="InterPro" id="IPR013833">
    <property type="entry name" value="Cyt_c_oxidase_su3_a-hlx"/>
</dbReference>
<evidence type="ECO:0000256" key="1">
    <source>
        <dbReference type="ARBA" id="ARBA00004141"/>
    </source>
</evidence>
<feature type="transmembrane region" description="Helical" evidence="7">
    <location>
        <begin position="350"/>
        <end position="376"/>
    </location>
</feature>
<proteinExistence type="inferred from homology"/>
<dbReference type="GO" id="GO:0016020">
    <property type="term" value="C:membrane"/>
    <property type="evidence" value="ECO:0007669"/>
    <property type="project" value="UniProtKB-SubCell"/>
</dbReference>
<dbReference type="SUPFAM" id="SSF81452">
    <property type="entry name" value="Cytochrome c oxidase subunit III-like"/>
    <property type="match status" value="2"/>
</dbReference>
<dbReference type="InterPro" id="IPR024791">
    <property type="entry name" value="Cyt_c/ubiquinol_Oxase_su3"/>
</dbReference>
<dbReference type="Gene3D" id="1.20.120.80">
    <property type="entry name" value="Cytochrome c oxidase, subunit III, four-helix bundle"/>
    <property type="match status" value="2"/>
</dbReference>
<evidence type="ECO:0000256" key="3">
    <source>
        <dbReference type="ARBA" id="ARBA00022692"/>
    </source>
</evidence>
<name>A0A5C6AKD0_9BACT</name>
<feature type="transmembrane region" description="Helical" evidence="7">
    <location>
        <begin position="177"/>
        <end position="196"/>
    </location>
</feature>
<sequence length="416" mass="44491">MADAATLDAPETEPHGAGHDHGHDDHGHGHPSLAHHFEDLEQQFQAGKLGMWLFLAQEVLFFSGLFAAYTVYRWHYPEVFVDAHHHLNKTLGAVNTIVLLASSLAIAWGVRAAMRNDRRTILNTHVFTLGCAALFLGVKAIEYTHKWDEGIGAGNFYKFTGGHVSADWYFGDYMPGIAIWSIVIGALVCWGGAIWASNAKVVKGWVTGSIGVCILSFGLGIVLAKCVMPTEAELARAEGHGGPHAASHDAPATGKPMPAPAHGELVQTSMSAETTTDGQTAPAAEGVATTEDAAKADQPPSEVVNPEGANVEIAKAEVVQGEAPGGEPAASETLGQAAPREPRFGAANFFSIYFVMTGVHAVHIIAGIIAITWVVAKAAADEFSAEYFLPVENVGLYWHLVDLVWIYLFPLMYLIH</sequence>
<dbReference type="EC" id="1.9.3.1" evidence="9"/>
<dbReference type="Pfam" id="PF00510">
    <property type="entry name" value="COX3"/>
    <property type="match status" value="2"/>
</dbReference>
<dbReference type="Proteomes" id="UP000317421">
    <property type="component" value="Unassembled WGS sequence"/>
</dbReference>
<comment type="subcellular location">
    <subcellularLocation>
        <location evidence="1">Membrane</location>
        <topology evidence="1">Multi-pass membrane protein</topology>
    </subcellularLocation>
</comment>
<evidence type="ECO:0000256" key="5">
    <source>
        <dbReference type="ARBA" id="ARBA00023136"/>
    </source>
</evidence>
<dbReference type="PROSITE" id="PS50253">
    <property type="entry name" value="COX3"/>
    <property type="match status" value="1"/>
</dbReference>
<feature type="transmembrane region" description="Helical" evidence="7">
    <location>
        <begin position="202"/>
        <end position="224"/>
    </location>
</feature>
<comment type="caution">
    <text evidence="9">The sequence shown here is derived from an EMBL/GenBank/DDBJ whole genome shotgun (WGS) entry which is preliminary data.</text>
</comment>
<feature type="domain" description="Heme-copper oxidase subunit III family profile" evidence="8">
    <location>
        <begin position="48"/>
        <end position="416"/>
    </location>
</feature>
<feature type="transmembrane region" description="Helical" evidence="7">
    <location>
        <begin position="92"/>
        <end position="110"/>
    </location>
</feature>
<protein>
    <submittedName>
        <fullName evidence="9">Cytochrome c oxidase subunit 3</fullName>
        <ecNumber evidence="9">1.9.3.1</ecNumber>
    </submittedName>
</protein>
<feature type="transmembrane region" description="Helical" evidence="7">
    <location>
        <begin position="396"/>
        <end position="415"/>
    </location>
</feature>
<evidence type="ECO:0000256" key="6">
    <source>
        <dbReference type="SAM" id="MobiDB-lite"/>
    </source>
</evidence>
<accession>A0A5C6AKD0</accession>
<keyword evidence="3 7" id="KW-0812">Transmembrane</keyword>
<feature type="region of interest" description="Disordered" evidence="6">
    <location>
        <begin position="237"/>
        <end position="305"/>
    </location>
</feature>
<organism evidence="9 10">
    <name type="scientific">Botrimarina colliarenosi</name>
    <dbReference type="NCBI Taxonomy" id="2528001"/>
    <lineage>
        <taxon>Bacteria</taxon>
        <taxon>Pseudomonadati</taxon>
        <taxon>Planctomycetota</taxon>
        <taxon>Planctomycetia</taxon>
        <taxon>Pirellulales</taxon>
        <taxon>Lacipirellulaceae</taxon>
        <taxon>Botrimarina</taxon>
    </lineage>
</organism>
<dbReference type="EMBL" id="SJPR01000001">
    <property type="protein sequence ID" value="TWT99870.1"/>
    <property type="molecule type" value="Genomic_DNA"/>
</dbReference>
<evidence type="ECO:0000256" key="4">
    <source>
        <dbReference type="ARBA" id="ARBA00022989"/>
    </source>
</evidence>
<evidence type="ECO:0000256" key="7">
    <source>
        <dbReference type="SAM" id="Phobius"/>
    </source>
</evidence>
<gene>
    <name evidence="9" type="primary">ctaE</name>
    <name evidence="9" type="ORF">Pla108_08130</name>
</gene>
<feature type="region of interest" description="Disordered" evidence="6">
    <location>
        <begin position="1"/>
        <end position="32"/>
    </location>
</feature>
<evidence type="ECO:0000313" key="10">
    <source>
        <dbReference type="Proteomes" id="UP000317421"/>
    </source>
</evidence>
<reference evidence="9 10" key="1">
    <citation type="submission" date="2019-02" db="EMBL/GenBank/DDBJ databases">
        <title>Deep-cultivation of Planctomycetes and their phenomic and genomic characterization uncovers novel biology.</title>
        <authorList>
            <person name="Wiegand S."/>
            <person name="Jogler M."/>
            <person name="Boedeker C."/>
            <person name="Pinto D."/>
            <person name="Vollmers J."/>
            <person name="Rivas-Marin E."/>
            <person name="Kohn T."/>
            <person name="Peeters S.H."/>
            <person name="Heuer A."/>
            <person name="Rast P."/>
            <person name="Oberbeckmann S."/>
            <person name="Bunk B."/>
            <person name="Jeske O."/>
            <person name="Meyerdierks A."/>
            <person name="Storesund J.E."/>
            <person name="Kallscheuer N."/>
            <person name="Luecker S."/>
            <person name="Lage O.M."/>
            <person name="Pohl T."/>
            <person name="Merkel B.J."/>
            <person name="Hornburger P."/>
            <person name="Mueller R.-W."/>
            <person name="Bruemmer F."/>
            <person name="Labrenz M."/>
            <person name="Spormann A.M."/>
            <person name="Op Den Camp H."/>
            <person name="Overmann J."/>
            <person name="Amann R."/>
            <person name="Jetten M.S.M."/>
            <person name="Mascher T."/>
            <person name="Medema M.H."/>
            <person name="Devos D.P."/>
            <person name="Kaster A.-K."/>
            <person name="Ovreas L."/>
            <person name="Rohde M."/>
            <person name="Galperin M.Y."/>
            <person name="Jogler C."/>
        </authorList>
    </citation>
    <scope>NUCLEOTIDE SEQUENCE [LARGE SCALE GENOMIC DNA]</scope>
    <source>
        <strain evidence="9 10">Pla108</strain>
    </source>
</reference>
<keyword evidence="10" id="KW-1185">Reference proteome</keyword>
<dbReference type="PANTHER" id="PTHR11403">
    <property type="entry name" value="CYTOCHROME C OXIDASE SUBUNIT III"/>
    <property type="match status" value="1"/>
</dbReference>
<dbReference type="InterPro" id="IPR035973">
    <property type="entry name" value="Cyt_c_oxidase_su3-like_sf"/>
</dbReference>
<feature type="compositionally biased region" description="Basic and acidic residues" evidence="6">
    <location>
        <begin position="12"/>
        <end position="28"/>
    </location>
</feature>
<dbReference type="GO" id="GO:0019646">
    <property type="term" value="P:aerobic electron transport chain"/>
    <property type="evidence" value="ECO:0007669"/>
    <property type="project" value="InterPro"/>
</dbReference>
<dbReference type="RefSeq" id="WP_197526223.1">
    <property type="nucleotide sequence ID" value="NZ_SJPR01000001.1"/>
</dbReference>
<dbReference type="GO" id="GO:0016491">
    <property type="term" value="F:oxidoreductase activity"/>
    <property type="evidence" value="ECO:0007669"/>
    <property type="project" value="UniProtKB-KW"/>
</dbReference>
<dbReference type="PANTHER" id="PTHR11403:SF6">
    <property type="entry name" value="NITRIC OXIDE REDUCTASE SUBUNIT E"/>
    <property type="match status" value="1"/>
</dbReference>
<evidence type="ECO:0000259" key="8">
    <source>
        <dbReference type="PROSITE" id="PS50253"/>
    </source>
</evidence>
<dbReference type="AlphaFoldDB" id="A0A5C6AKD0"/>
<comment type="similarity">
    <text evidence="2">Belongs to the cytochrome c oxidase subunit 3 family.</text>
</comment>
<keyword evidence="4 7" id="KW-1133">Transmembrane helix</keyword>
<feature type="transmembrane region" description="Helical" evidence="7">
    <location>
        <begin position="52"/>
        <end position="72"/>
    </location>
</feature>